<dbReference type="InterPro" id="IPR053165">
    <property type="entry name" value="HSI-I_assembly_Hcp1"/>
</dbReference>
<evidence type="ECO:0008006" key="3">
    <source>
        <dbReference type="Google" id="ProtNLM"/>
    </source>
</evidence>
<dbReference type="AlphaFoldDB" id="A0A1G2BHZ7"/>
<gene>
    <name evidence="1" type="ORF">A2677_02370</name>
</gene>
<accession>A0A1G2BHZ7</accession>
<reference evidence="1 2" key="1">
    <citation type="journal article" date="2016" name="Nat. Commun.">
        <title>Thousands of microbial genomes shed light on interconnected biogeochemical processes in an aquifer system.</title>
        <authorList>
            <person name="Anantharaman K."/>
            <person name="Brown C.T."/>
            <person name="Hug L.A."/>
            <person name="Sharon I."/>
            <person name="Castelle C.J."/>
            <person name="Probst A.J."/>
            <person name="Thomas B.C."/>
            <person name="Singh A."/>
            <person name="Wilkins M.J."/>
            <person name="Karaoz U."/>
            <person name="Brodie E.L."/>
            <person name="Williams K.H."/>
            <person name="Hubbard S.S."/>
            <person name="Banfield J.F."/>
        </authorList>
    </citation>
    <scope>NUCLEOTIDE SEQUENCE [LARGE SCALE GENOMIC DNA]</scope>
</reference>
<dbReference type="Pfam" id="PF05638">
    <property type="entry name" value="T6SS_HCP"/>
    <property type="match status" value="1"/>
</dbReference>
<dbReference type="InterPro" id="IPR036624">
    <property type="entry name" value="Hcp1-lik_sf"/>
</dbReference>
<comment type="caution">
    <text evidence="1">The sequence shown here is derived from an EMBL/GenBank/DDBJ whole genome shotgun (WGS) entry which is preliminary data.</text>
</comment>
<dbReference type="Proteomes" id="UP000177817">
    <property type="component" value="Unassembled WGS sequence"/>
</dbReference>
<proteinExistence type="predicted"/>
<dbReference type="PANTHER" id="PTHR36152:SF1">
    <property type="entry name" value="UBIQUITIN-LIKE DOMAIN-CONTAINING PROTEIN"/>
    <property type="match status" value="1"/>
</dbReference>
<dbReference type="InterPro" id="IPR008514">
    <property type="entry name" value="T6SS_Hcp"/>
</dbReference>
<evidence type="ECO:0000313" key="1">
    <source>
        <dbReference type="EMBL" id="OGY88833.1"/>
    </source>
</evidence>
<dbReference type="Gene3D" id="2.30.110.20">
    <property type="entry name" value="Hcp1-like"/>
    <property type="match status" value="1"/>
</dbReference>
<name>A0A1G2BHZ7_9BACT</name>
<dbReference type="NCBIfam" id="TIGR03344">
    <property type="entry name" value="VI_effect_Hcp1"/>
    <property type="match status" value="1"/>
</dbReference>
<dbReference type="SUPFAM" id="SSF141452">
    <property type="entry name" value="Hcp1-like"/>
    <property type="match status" value="1"/>
</dbReference>
<dbReference type="PANTHER" id="PTHR36152">
    <property type="entry name" value="CYTOPLASMIC PROTEIN-RELATED"/>
    <property type="match status" value="1"/>
</dbReference>
<evidence type="ECO:0000313" key="2">
    <source>
        <dbReference type="Proteomes" id="UP000177817"/>
    </source>
</evidence>
<protein>
    <recommendedName>
        <fullName evidence="3">Hcp1 family type VI secretion system effector</fullName>
    </recommendedName>
</protein>
<sequence length="160" mass="16984">MAQAQAASADYFLKLDGIDGESTDESHKGEIDVMSWSWGETQIGTSAGGGGGAGKVSMQDVHFTMSMGKATPKLMLAVAKGEHIRDAIITARKGSGREAREYLVIKLENVMVSSYQTGASSGQLPTEQVSLNFAKIQWTHTADDGTVQTGGWDVEGNTEI</sequence>
<organism evidence="1 2">
    <name type="scientific">Candidatus Komeilibacteria bacterium RIFCSPHIGHO2_01_FULL_52_14</name>
    <dbReference type="NCBI Taxonomy" id="1798549"/>
    <lineage>
        <taxon>Bacteria</taxon>
        <taxon>Candidatus Komeiliibacteriota</taxon>
    </lineage>
</organism>
<dbReference type="EMBL" id="MHKK01000052">
    <property type="protein sequence ID" value="OGY88833.1"/>
    <property type="molecule type" value="Genomic_DNA"/>
</dbReference>